<proteinExistence type="predicted"/>
<sequence>MQPCPNCGRTEVTPAGNCQNCGLFRGNEAYNSGYGQAYPPPADPYSAAPADPYSAAPYSAAPYSAEPYSAPPNQGQQGYQGYQQPYQQPQGQYGYQDPNPYQAAPAQPTRRPSTVPLIVLSVVAVILVIGIVGVVVVRASKDDPGGGGGTGGTTANGIDKCVVGTWKVTSAREKVDIDGTLAEFTARGGTVELKSDGTGKYDYGNGVTYTGKMSGQNVAITFTGSVTFSFKTSDGSFTFSNPSANGTATVKVNGTTTTSIPLDMDTKPAKYECGGNTLTQSTDLATVEMSK</sequence>
<dbReference type="RefSeq" id="WP_203926176.1">
    <property type="nucleotide sequence ID" value="NZ_BOPH01000016.1"/>
</dbReference>
<keyword evidence="2" id="KW-0812">Transmembrane</keyword>
<protein>
    <submittedName>
        <fullName evidence="3">Uncharacterized protein</fullName>
    </submittedName>
</protein>
<evidence type="ECO:0000313" key="3">
    <source>
        <dbReference type="EMBL" id="GIJ66191.1"/>
    </source>
</evidence>
<dbReference type="SUPFAM" id="SSF81995">
    <property type="entry name" value="beta-sandwich domain of Sec23/24"/>
    <property type="match status" value="1"/>
</dbReference>
<feature type="region of interest" description="Disordered" evidence="1">
    <location>
        <begin position="64"/>
        <end position="109"/>
    </location>
</feature>
<feature type="compositionally biased region" description="Low complexity" evidence="1">
    <location>
        <begin position="64"/>
        <end position="102"/>
    </location>
</feature>
<dbReference type="EMBL" id="BOPH01000016">
    <property type="protein sequence ID" value="GIJ66191.1"/>
    <property type="molecule type" value="Genomic_DNA"/>
</dbReference>
<organism evidence="3 4">
    <name type="scientific">Virgisporangium ochraceum</name>
    <dbReference type="NCBI Taxonomy" id="65505"/>
    <lineage>
        <taxon>Bacteria</taxon>
        <taxon>Bacillati</taxon>
        <taxon>Actinomycetota</taxon>
        <taxon>Actinomycetes</taxon>
        <taxon>Micromonosporales</taxon>
        <taxon>Micromonosporaceae</taxon>
        <taxon>Virgisporangium</taxon>
    </lineage>
</organism>
<name>A0A8J4E8Y5_9ACTN</name>
<reference evidence="3" key="1">
    <citation type="submission" date="2021-01" db="EMBL/GenBank/DDBJ databases">
        <title>Whole genome shotgun sequence of Virgisporangium ochraceum NBRC 16418.</title>
        <authorList>
            <person name="Komaki H."/>
            <person name="Tamura T."/>
        </authorList>
    </citation>
    <scope>NUCLEOTIDE SEQUENCE</scope>
    <source>
        <strain evidence="3">NBRC 16418</strain>
    </source>
</reference>
<evidence type="ECO:0000256" key="2">
    <source>
        <dbReference type="SAM" id="Phobius"/>
    </source>
</evidence>
<comment type="caution">
    <text evidence="3">The sequence shown here is derived from an EMBL/GenBank/DDBJ whole genome shotgun (WGS) entry which is preliminary data.</text>
</comment>
<dbReference type="AlphaFoldDB" id="A0A8J4E8Y5"/>
<keyword evidence="4" id="KW-1185">Reference proteome</keyword>
<keyword evidence="2" id="KW-0472">Membrane</keyword>
<accession>A0A8J4E8Y5</accession>
<evidence type="ECO:0000256" key="1">
    <source>
        <dbReference type="SAM" id="MobiDB-lite"/>
    </source>
</evidence>
<keyword evidence="2" id="KW-1133">Transmembrane helix</keyword>
<dbReference type="Proteomes" id="UP000635606">
    <property type="component" value="Unassembled WGS sequence"/>
</dbReference>
<evidence type="ECO:0000313" key="4">
    <source>
        <dbReference type="Proteomes" id="UP000635606"/>
    </source>
</evidence>
<gene>
    <name evidence="3" type="ORF">Voc01_011080</name>
</gene>
<feature type="transmembrane region" description="Helical" evidence="2">
    <location>
        <begin position="117"/>
        <end position="137"/>
    </location>
</feature>